<dbReference type="Pfam" id="PF25917">
    <property type="entry name" value="BSH_RND"/>
    <property type="match status" value="1"/>
</dbReference>
<dbReference type="Gene3D" id="2.40.50.100">
    <property type="match status" value="1"/>
</dbReference>
<dbReference type="Gene3D" id="1.10.287.470">
    <property type="entry name" value="Helix hairpin bin"/>
    <property type="match status" value="1"/>
</dbReference>
<keyword evidence="7" id="KW-0472">Membrane</keyword>
<keyword evidence="5" id="KW-0997">Cell inner membrane</keyword>
<dbReference type="GO" id="GO:1990281">
    <property type="term" value="C:efflux pump complex"/>
    <property type="evidence" value="ECO:0007669"/>
    <property type="project" value="TreeGrafter"/>
</dbReference>
<evidence type="ECO:0000256" key="4">
    <source>
        <dbReference type="ARBA" id="ARBA00022475"/>
    </source>
</evidence>
<dbReference type="InterPro" id="IPR058625">
    <property type="entry name" value="MdtA-like_BSH"/>
</dbReference>
<dbReference type="RefSeq" id="WP_025240091.1">
    <property type="nucleotide sequence ID" value="NZ_CP007441.1"/>
</dbReference>
<evidence type="ECO:0000259" key="9">
    <source>
        <dbReference type="Pfam" id="PF25876"/>
    </source>
</evidence>
<dbReference type="PANTHER" id="PTHR30469">
    <property type="entry name" value="MULTIDRUG RESISTANCE PROTEIN MDTA"/>
    <property type="match status" value="1"/>
</dbReference>
<dbReference type="AlphaFoldDB" id="W8R6G5"/>
<evidence type="ECO:0000256" key="1">
    <source>
        <dbReference type="ARBA" id="ARBA00004533"/>
    </source>
</evidence>
<dbReference type="EMBL" id="CP007441">
    <property type="protein sequence ID" value="AHL73902.1"/>
    <property type="molecule type" value="Genomic_DNA"/>
</dbReference>
<evidence type="ECO:0000256" key="8">
    <source>
        <dbReference type="SAM" id="MobiDB-lite"/>
    </source>
</evidence>
<dbReference type="KEGG" id="pstt:CH92_01845"/>
<dbReference type="Gene3D" id="2.40.30.170">
    <property type="match status" value="1"/>
</dbReference>
<feature type="region of interest" description="Disordered" evidence="8">
    <location>
        <begin position="364"/>
        <end position="387"/>
    </location>
</feature>
<dbReference type="Proteomes" id="UP000019522">
    <property type="component" value="Chromosome"/>
</dbReference>
<reference evidence="12 13" key="2">
    <citation type="submission" date="2014-03" db="EMBL/GenBank/DDBJ databases">
        <authorList>
            <person name="Baltrus D."/>
            <person name="Dougherty K."/>
        </authorList>
    </citation>
    <scope>NUCLEOTIDE SEQUENCE</scope>
    <source>
        <strain evidence="12 13">28a24</strain>
    </source>
</reference>
<dbReference type="OrthoDB" id="9783047at2"/>
<gene>
    <name evidence="12" type="ORF">CH92_01845</name>
</gene>
<dbReference type="PATRIC" id="fig|316.77.peg.376"/>
<evidence type="ECO:0000256" key="3">
    <source>
        <dbReference type="ARBA" id="ARBA00009477"/>
    </source>
</evidence>
<dbReference type="Pfam" id="PF25944">
    <property type="entry name" value="Beta-barrel_RND"/>
    <property type="match status" value="1"/>
</dbReference>
<dbReference type="Pfam" id="PF25876">
    <property type="entry name" value="HH_MFP_RND"/>
    <property type="match status" value="1"/>
</dbReference>
<feature type="domain" description="Multidrug resistance protein MdtA-like beta-barrel" evidence="11">
    <location>
        <begin position="212"/>
        <end position="297"/>
    </location>
</feature>
<dbReference type="NCBIfam" id="TIGR01730">
    <property type="entry name" value="RND_mfp"/>
    <property type="match status" value="1"/>
</dbReference>
<comment type="similarity">
    <text evidence="3">Belongs to the membrane fusion protein (MFP) (TC 8.A.1) family.</text>
</comment>
<dbReference type="SUPFAM" id="SSF111369">
    <property type="entry name" value="HlyD-like secretion proteins"/>
    <property type="match status" value="1"/>
</dbReference>
<feature type="compositionally biased region" description="Polar residues" evidence="8">
    <location>
        <begin position="377"/>
        <end position="387"/>
    </location>
</feature>
<accession>W8R6G5</accession>
<dbReference type="InterPro" id="IPR058626">
    <property type="entry name" value="MdtA-like_b-barrel"/>
</dbReference>
<comment type="subcellular location">
    <subcellularLocation>
        <location evidence="1">Cell inner membrane</location>
    </subcellularLocation>
    <subcellularLocation>
        <location evidence="2">Membrane</location>
        <topology evidence="2">Lipid-anchor</topology>
    </subcellularLocation>
</comment>
<evidence type="ECO:0000256" key="5">
    <source>
        <dbReference type="ARBA" id="ARBA00022519"/>
    </source>
</evidence>
<keyword evidence="6" id="KW-0175">Coiled coil</keyword>
<sequence length="387" mass="41744">MRTRYKAILALGVLALLVLTARWLVAEPSVAPVAKPKPVPVRVVRVQQQDVTDYASGIGRVTSLHSVVIRTQIDGKLVGLHVKEGQWVKSGDLLATIDDRALRASLAEARAQLGQSRAQLKGAEIDLNRYRQLIAENGVSRQTFDQQQALFNQLKATVAGHEAAIAAAQVQLSHTRILSPVTGRVGIRNVDEGNFLLASDAQGLFTVTQMAPIAVEFSMPQSMLPRLQQLLEAPQAARVIAFNSDGALGEVSLGEGRLRLIDNQISATTGTLRAKAEFENNEQALWPGQLVNVKVQTALYSDVLTVPPKAVLRGLDNHFVYRLNGNVAEVQPVEVIHQSDELFIIEGVQAGDAIVSDGQSRLKPGIEVEPLGEGPASDQTAARQAQP</sequence>
<evidence type="ECO:0000313" key="13">
    <source>
        <dbReference type="Proteomes" id="UP000019522"/>
    </source>
</evidence>
<dbReference type="GO" id="GO:0015562">
    <property type="term" value="F:efflux transmembrane transporter activity"/>
    <property type="evidence" value="ECO:0007669"/>
    <property type="project" value="TreeGrafter"/>
</dbReference>
<evidence type="ECO:0000256" key="7">
    <source>
        <dbReference type="ARBA" id="ARBA00023136"/>
    </source>
</evidence>
<keyword evidence="4" id="KW-1003">Cell membrane</keyword>
<name>W8R6G5_STUST</name>
<evidence type="ECO:0000259" key="10">
    <source>
        <dbReference type="Pfam" id="PF25917"/>
    </source>
</evidence>
<organism evidence="12 13">
    <name type="scientific">Stutzerimonas stutzeri</name>
    <name type="common">Pseudomonas stutzeri</name>
    <dbReference type="NCBI Taxonomy" id="316"/>
    <lineage>
        <taxon>Bacteria</taxon>
        <taxon>Pseudomonadati</taxon>
        <taxon>Pseudomonadota</taxon>
        <taxon>Gammaproteobacteria</taxon>
        <taxon>Pseudomonadales</taxon>
        <taxon>Pseudomonadaceae</taxon>
        <taxon>Stutzerimonas</taxon>
    </lineage>
</organism>
<feature type="domain" description="Multidrug resistance protein MdtA-like alpha-helical hairpin" evidence="9">
    <location>
        <begin position="106"/>
        <end position="175"/>
    </location>
</feature>
<evidence type="ECO:0000256" key="6">
    <source>
        <dbReference type="ARBA" id="ARBA00023054"/>
    </source>
</evidence>
<dbReference type="Gene3D" id="2.40.420.20">
    <property type="match status" value="1"/>
</dbReference>
<evidence type="ECO:0000313" key="12">
    <source>
        <dbReference type="EMBL" id="AHL73902.1"/>
    </source>
</evidence>
<dbReference type="InterPro" id="IPR058624">
    <property type="entry name" value="MdtA-like_HH"/>
</dbReference>
<reference evidence="13" key="1">
    <citation type="journal article" date="2014" name="Genome Announc.">
        <title>Complete Genome Sequence of the Highly Transformable Pseudomonas stutzeri Strain 28a24.</title>
        <authorList>
            <person name="Smith B.A."/>
            <person name="Dougherty K.M."/>
            <person name="Baltrus D.A."/>
        </authorList>
    </citation>
    <scope>NUCLEOTIDE SEQUENCE [LARGE SCALE GENOMIC DNA]</scope>
    <source>
        <strain evidence="13">28a24</strain>
    </source>
</reference>
<dbReference type="PANTHER" id="PTHR30469:SF12">
    <property type="entry name" value="MULTIDRUG RESISTANCE PROTEIN MDTA"/>
    <property type="match status" value="1"/>
</dbReference>
<evidence type="ECO:0000259" key="11">
    <source>
        <dbReference type="Pfam" id="PF25944"/>
    </source>
</evidence>
<protein>
    <submittedName>
        <fullName evidence="12">RND transporter MFP subunit</fullName>
    </submittedName>
</protein>
<dbReference type="InterPro" id="IPR006143">
    <property type="entry name" value="RND_pump_MFP"/>
</dbReference>
<feature type="domain" description="Multidrug resistance protein MdtA-like barrel-sandwich hybrid" evidence="10">
    <location>
        <begin position="67"/>
        <end position="207"/>
    </location>
</feature>
<proteinExistence type="inferred from homology"/>
<evidence type="ECO:0000256" key="2">
    <source>
        <dbReference type="ARBA" id="ARBA00004635"/>
    </source>
</evidence>